<evidence type="ECO:0000259" key="5">
    <source>
        <dbReference type="PROSITE" id="PS51891"/>
    </source>
</evidence>
<dbReference type="PANTHER" id="PTHR33337">
    <property type="entry name" value="GFA DOMAIN-CONTAINING PROTEIN"/>
    <property type="match status" value="1"/>
</dbReference>
<feature type="domain" description="CENP-V/GFA" evidence="5">
    <location>
        <begin position="7"/>
        <end position="127"/>
    </location>
</feature>
<evidence type="ECO:0000313" key="7">
    <source>
        <dbReference type="Proteomes" id="UP000183940"/>
    </source>
</evidence>
<evidence type="ECO:0000256" key="4">
    <source>
        <dbReference type="ARBA" id="ARBA00023239"/>
    </source>
</evidence>
<keyword evidence="3" id="KW-0862">Zinc</keyword>
<name>A0A1L9QLE9_9CYAN</name>
<dbReference type="GO" id="GO:0046872">
    <property type="term" value="F:metal ion binding"/>
    <property type="evidence" value="ECO:0007669"/>
    <property type="project" value="UniProtKB-KW"/>
</dbReference>
<dbReference type="GO" id="GO:0016846">
    <property type="term" value="F:carbon-sulfur lyase activity"/>
    <property type="evidence" value="ECO:0007669"/>
    <property type="project" value="InterPro"/>
</dbReference>
<dbReference type="SUPFAM" id="SSF51316">
    <property type="entry name" value="Mss4-like"/>
    <property type="match status" value="1"/>
</dbReference>
<dbReference type="InterPro" id="IPR011057">
    <property type="entry name" value="Mss4-like_sf"/>
</dbReference>
<dbReference type="AlphaFoldDB" id="A0A1L9QLE9"/>
<organism evidence="6 7">
    <name type="scientific">Roseofilum reptotaenium AO1-A</name>
    <dbReference type="NCBI Taxonomy" id="1925591"/>
    <lineage>
        <taxon>Bacteria</taxon>
        <taxon>Bacillati</taxon>
        <taxon>Cyanobacteriota</taxon>
        <taxon>Cyanophyceae</taxon>
        <taxon>Desertifilales</taxon>
        <taxon>Desertifilaceae</taxon>
        <taxon>Roseofilum</taxon>
    </lineage>
</organism>
<dbReference type="PANTHER" id="PTHR33337:SF40">
    <property type="entry name" value="CENP-V_GFA DOMAIN-CONTAINING PROTEIN-RELATED"/>
    <property type="match status" value="1"/>
</dbReference>
<evidence type="ECO:0000256" key="3">
    <source>
        <dbReference type="ARBA" id="ARBA00022833"/>
    </source>
</evidence>
<keyword evidence="7" id="KW-1185">Reference proteome</keyword>
<comment type="similarity">
    <text evidence="1">Belongs to the Gfa family.</text>
</comment>
<accession>A0A1L9QLE9</accession>
<proteinExistence type="inferred from homology"/>
<dbReference type="EMBL" id="MLAW01000053">
    <property type="protein sequence ID" value="OJJ19008.1"/>
    <property type="molecule type" value="Genomic_DNA"/>
</dbReference>
<dbReference type="PROSITE" id="PS51891">
    <property type="entry name" value="CENP_V_GFA"/>
    <property type="match status" value="1"/>
</dbReference>
<comment type="caution">
    <text evidence="6">The sequence shown here is derived from an EMBL/GenBank/DDBJ whole genome shotgun (WGS) entry which is preliminary data.</text>
</comment>
<keyword evidence="4" id="KW-0456">Lyase</keyword>
<evidence type="ECO:0000313" key="6">
    <source>
        <dbReference type="EMBL" id="OJJ19008.1"/>
    </source>
</evidence>
<evidence type="ECO:0000256" key="1">
    <source>
        <dbReference type="ARBA" id="ARBA00005495"/>
    </source>
</evidence>
<dbReference type="InterPro" id="IPR006913">
    <property type="entry name" value="CENP-V/GFA"/>
</dbReference>
<evidence type="ECO:0000256" key="2">
    <source>
        <dbReference type="ARBA" id="ARBA00022723"/>
    </source>
</evidence>
<dbReference type="Pfam" id="PF04828">
    <property type="entry name" value="GFA"/>
    <property type="match status" value="1"/>
</dbReference>
<protein>
    <recommendedName>
        <fullName evidence="5">CENP-V/GFA domain-containing protein</fullName>
    </recommendedName>
</protein>
<dbReference type="STRING" id="1925591.BI308_21860"/>
<keyword evidence="2" id="KW-0479">Metal-binding</keyword>
<reference evidence="6" key="1">
    <citation type="submission" date="2016-10" db="EMBL/GenBank/DDBJ databases">
        <title>CRISPR-Cas defence system in Roseofilum reptotaenium: evidence of a bacteriophage-cyanobacterium arms race in the coral black band disease.</title>
        <authorList>
            <person name="Buerger P."/>
            <person name="Wood-Charlson E.M."/>
            <person name="Weynberg K.D."/>
            <person name="Willis B."/>
            <person name="Van Oppen M.J."/>
        </authorList>
    </citation>
    <scope>NUCLEOTIDE SEQUENCE [LARGE SCALE GENOMIC DNA]</scope>
    <source>
        <strain evidence="6">AO1-A</strain>
    </source>
</reference>
<sequence length="140" mass="15719">MFSEKMVKGSCLCGQIEYEVELIPEKTFNCHCSFCRKAHGSAFATLTFGKGDTLKITKGENLLKEHKNDLGGFRAFCSHCGTRLMNYAQDKSIYLSIVLSTVDTYIDFRPSAHVNIESKATWHDPYEGIPSFQQLPDGIL</sequence>
<gene>
    <name evidence="6" type="ORF">BI308_21860</name>
</gene>
<dbReference type="Proteomes" id="UP000183940">
    <property type="component" value="Unassembled WGS sequence"/>
</dbReference>
<dbReference type="Gene3D" id="3.90.1590.10">
    <property type="entry name" value="glutathione-dependent formaldehyde- activating enzyme (gfa)"/>
    <property type="match status" value="1"/>
</dbReference>